<gene>
    <name evidence="3" type="ORF">DC363_06655</name>
</gene>
<feature type="transmembrane region" description="Helical" evidence="2">
    <location>
        <begin position="16"/>
        <end position="37"/>
    </location>
</feature>
<organism evidence="3 4">
    <name type="scientific">Thalassorhabdomicrobium marinisediminis</name>
    <dbReference type="NCBI Taxonomy" id="2170577"/>
    <lineage>
        <taxon>Bacteria</taxon>
        <taxon>Pseudomonadati</taxon>
        <taxon>Pseudomonadota</taxon>
        <taxon>Alphaproteobacteria</taxon>
        <taxon>Rhodobacterales</taxon>
        <taxon>Paracoccaceae</taxon>
        <taxon>Thalassorhabdomicrobium</taxon>
    </lineage>
</organism>
<name>A0A2T7FXD8_9RHOB</name>
<evidence type="ECO:0000256" key="1">
    <source>
        <dbReference type="SAM" id="MobiDB-lite"/>
    </source>
</evidence>
<dbReference type="EMBL" id="QCYG01000004">
    <property type="protein sequence ID" value="PVA06835.1"/>
    <property type="molecule type" value="Genomic_DNA"/>
</dbReference>
<reference evidence="3 4" key="1">
    <citation type="submission" date="2018-04" db="EMBL/GenBank/DDBJ databases">
        <title>Pelagivirga bohaiensis gen. nov., sp. nov., a bacterium isolated from the Bohai Sea.</title>
        <authorList>
            <person name="Ji X."/>
        </authorList>
    </citation>
    <scope>NUCLEOTIDE SEQUENCE [LARGE SCALE GENOMIC DNA]</scope>
    <source>
        <strain evidence="3 4">BH-SD16</strain>
    </source>
</reference>
<accession>A0A2T7FXD8</accession>
<evidence type="ECO:0000313" key="3">
    <source>
        <dbReference type="EMBL" id="PVA06835.1"/>
    </source>
</evidence>
<keyword evidence="2" id="KW-0472">Membrane</keyword>
<dbReference type="Proteomes" id="UP000244817">
    <property type="component" value="Unassembled WGS sequence"/>
</dbReference>
<keyword evidence="4" id="KW-1185">Reference proteome</keyword>
<comment type="caution">
    <text evidence="3">The sequence shown here is derived from an EMBL/GenBank/DDBJ whole genome shotgun (WGS) entry which is preliminary data.</text>
</comment>
<evidence type="ECO:0000256" key="2">
    <source>
        <dbReference type="SAM" id="Phobius"/>
    </source>
</evidence>
<keyword evidence="2" id="KW-1133">Transmembrane helix</keyword>
<dbReference type="RefSeq" id="WP_108640363.1">
    <property type="nucleotide sequence ID" value="NZ_CANLQJ010000004.1"/>
</dbReference>
<keyword evidence="2" id="KW-0812">Transmembrane</keyword>
<sequence>MTAPKTNVEKQKRNHWGPLIGIAVVIVFASIMALIWAGGDPITEEDAQDGAGQIQESTDVNSDPEND</sequence>
<protein>
    <submittedName>
        <fullName evidence="3">Uncharacterized protein</fullName>
    </submittedName>
</protein>
<dbReference type="OrthoDB" id="7779177at2"/>
<dbReference type="AlphaFoldDB" id="A0A2T7FXD8"/>
<evidence type="ECO:0000313" key="4">
    <source>
        <dbReference type="Proteomes" id="UP000244817"/>
    </source>
</evidence>
<feature type="region of interest" description="Disordered" evidence="1">
    <location>
        <begin position="42"/>
        <end position="67"/>
    </location>
</feature>
<proteinExistence type="predicted"/>